<dbReference type="SMART" id="SM00530">
    <property type="entry name" value="HTH_XRE"/>
    <property type="match status" value="1"/>
</dbReference>
<dbReference type="RefSeq" id="WP_092049030.1">
    <property type="nucleotide sequence ID" value="NZ_FOQD01000005.1"/>
</dbReference>
<evidence type="ECO:0000313" key="2">
    <source>
        <dbReference type="EMBL" id="SFI07470.1"/>
    </source>
</evidence>
<proteinExistence type="predicted"/>
<dbReference type="CDD" id="cd00093">
    <property type="entry name" value="HTH_XRE"/>
    <property type="match status" value="1"/>
</dbReference>
<protein>
    <submittedName>
        <fullName evidence="2">Helix-turn-helix</fullName>
    </submittedName>
</protein>
<evidence type="ECO:0000259" key="1">
    <source>
        <dbReference type="PROSITE" id="PS50943"/>
    </source>
</evidence>
<dbReference type="InterPro" id="IPR001387">
    <property type="entry name" value="Cro/C1-type_HTH"/>
</dbReference>
<keyword evidence="3" id="KW-1185">Reference proteome</keyword>
<evidence type="ECO:0000313" key="3">
    <source>
        <dbReference type="Proteomes" id="UP000199518"/>
    </source>
</evidence>
<dbReference type="AlphaFoldDB" id="A0A1I3F8J8"/>
<dbReference type="Proteomes" id="UP000199518">
    <property type="component" value="Unassembled WGS sequence"/>
</dbReference>
<sequence>MSQNIQRVHRQLTDAERKVYQERLEQIEIDKPELLRQGRDLRAAHDALVEKVVQELADAKEASGMSLSALEEQTGIDRSRLSRFFTSGSNPTLLTLNRIARALGKEIVVTLK</sequence>
<reference evidence="3" key="1">
    <citation type="submission" date="2016-10" db="EMBL/GenBank/DDBJ databases">
        <authorList>
            <person name="Varghese N."/>
            <person name="Submissions S."/>
        </authorList>
    </citation>
    <scope>NUCLEOTIDE SEQUENCE [LARGE SCALE GENOMIC DNA]</scope>
    <source>
        <strain evidence="3">DSM 26348</strain>
    </source>
</reference>
<dbReference type="PROSITE" id="PS50943">
    <property type="entry name" value="HTH_CROC1"/>
    <property type="match status" value="1"/>
</dbReference>
<gene>
    <name evidence="2" type="ORF">SAMN05421753_105125</name>
</gene>
<dbReference type="GO" id="GO:0003677">
    <property type="term" value="F:DNA binding"/>
    <property type="evidence" value="ECO:0007669"/>
    <property type="project" value="InterPro"/>
</dbReference>
<feature type="domain" description="HTH cro/C1-type" evidence="1">
    <location>
        <begin position="56"/>
        <end position="111"/>
    </location>
</feature>
<dbReference type="OrthoDB" id="292530at2"/>
<dbReference type="SUPFAM" id="SSF47413">
    <property type="entry name" value="lambda repressor-like DNA-binding domains"/>
    <property type="match status" value="1"/>
</dbReference>
<dbReference type="Pfam" id="PF01381">
    <property type="entry name" value="HTH_3"/>
    <property type="match status" value="1"/>
</dbReference>
<name>A0A1I3F8J8_9PLAN</name>
<organism evidence="2 3">
    <name type="scientific">Planctomicrobium piriforme</name>
    <dbReference type="NCBI Taxonomy" id="1576369"/>
    <lineage>
        <taxon>Bacteria</taxon>
        <taxon>Pseudomonadati</taxon>
        <taxon>Planctomycetota</taxon>
        <taxon>Planctomycetia</taxon>
        <taxon>Planctomycetales</taxon>
        <taxon>Planctomycetaceae</taxon>
        <taxon>Planctomicrobium</taxon>
    </lineage>
</organism>
<accession>A0A1I3F8J8</accession>
<dbReference type="STRING" id="1576369.SAMN05421753_105125"/>
<dbReference type="EMBL" id="FOQD01000005">
    <property type="protein sequence ID" value="SFI07470.1"/>
    <property type="molecule type" value="Genomic_DNA"/>
</dbReference>
<dbReference type="InterPro" id="IPR010982">
    <property type="entry name" value="Lambda_DNA-bd_dom_sf"/>
</dbReference>
<dbReference type="Gene3D" id="1.10.260.40">
    <property type="entry name" value="lambda repressor-like DNA-binding domains"/>
    <property type="match status" value="1"/>
</dbReference>